<feature type="domain" description="CNA-B" evidence="3">
    <location>
        <begin position="784"/>
        <end position="867"/>
    </location>
</feature>
<gene>
    <name evidence="6" type="ORF">G5B17_09270</name>
</gene>
<evidence type="ECO:0000259" key="3">
    <source>
        <dbReference type="Pfam" id="PF05738"/>
    </source>
</evidence>
<dbReference type="Gene3D" id="2.60.40.10">
    <property type="entry name" value="Immunoglobulins"/>
    <property type="match status" value="2"/>
</dbReference>
<dbReference type="CDD" id="cd00222">
    <property type="entry name" value="CollagenBindB"/>
    <property type="match status" value="6"/>
</dbReference>
<feature type="compositionally biased region" description="Low complexity" evidence="1">
    <location>
        <begin position="1504"/>
        <end position="1522"/>
    </location>
</feature>
<evidence type="ECO:0000259" key="5">
    <source>
        <dbReference type="Pfam" id="PF17802"/>
    </source>
</evidence>
<dbReference type="InterPro" id="IPR022464">
    <property type="entry name" value="Strep_pil_isopept_link"/>
</dbReference>
<dbReference type="Pfam" id="PF05738">
    <property type="entry name" value="Cna_B"/>
    <property type="match status" value="6"/>
</dbReference>
<sequence>DFKNTYGSQKTGITFSGTKTLEGKTLEAGKFTFVLQETDKNWKAKDGKAAVTATNGANGAYSFGEIEYTEAGTYYYTVSEQGKGTTVEGITYDATEYKITVTVTDDGKGNLVASADRKVDELNFTNTYKATGSTTLTATKTLTGRSFQSGDNWTFTVTASPTTAPMPEHPVVTTSATSGNSETLNFGKINYTLKDVGTYVYTITESGNITNVENDPNTARTVKVIVTDNGDGTLKVEQIEDAKNGLTFTNKYAKGETTLGVTKVLSGREFKAGDAWTFNLTADSETAPMPAETSVTTTATSGNRQSLTFGTIKYSLADVGNTYTYTITESGSGEGVTNDPNATRTVTVTVAEASDGKLAITRTESEGGTVFTNIYNAAGSLTLEANKKLKNKTLEAGAFSFELKELTAENTKVLETIPNEADGSVNFTTINYTLADVGTHTYTVSEVKGSDGTVTYDGTVYTVEVTVTDAGNGTLNVSKVIKKNGEKVDSIDFTNTYIGEIEIAGTKTWNDNGDQDGIRPTSITVNLLANGEKVKDQKVTPDGNGNWNYKFEKLPEYNENGKITYTVTEDAVEGYTTELDGNNFINTHVPETTEISGTKTWDDADDQDGKRPENITVKLLANGEEVNSQTVTPDEDGSWAYSFTDLPKFVNGQEITYTVSETPVEDYTTTYDGYNIINSYTPGQTSATITKLWADADNQDGIRPDSITVTLLADGKETGTTATLTAANNWTETITGLPEKANGKTIEYTWAEKDIPDGYELTDNSTDGTVTTLTNTHTTEVTSISGIKTWDDADNQDGKRPESIIINLFADGKQIQNKTVKADALGDWAYSFTNLPKFVNGKEIVYTVTEDAVEGYTTEMDGNNFVNSYKPETTEISGTKTWNDAEDQDGKRPESITVRLLANGIEKDSQIVKADEAGSWTYKFTDLPKYEAREEIVYTVTEDAVPDYTTEISGYDITNSYAPGKTSVTVTKAWVDNNNRDNHRPDAIKVQLKADGVNSGEEITLNAENNWTYTWSDLDQKKAGKDIAYTVEETGKAAGYISAVTGNAEEGFIITNTITSVKISKVDITDQKELAGAHIQVIDKDGNVVEEWDSTWEAHEVTGLKPGETYTLRETVAPEGYTLTSDTTFTLKEDGTVNKDTTKTTISDNGTLLVEDSRTSVKVSKVDISDGKELEGAHIQIIDQDGNVVDEWDSTKEAHVTEKLKTGKIYTLRETVAPDGYLLTSDTTFVLKEDGTVDAEKTTAVSKDGVLLVQDKLATSASIAVTKKLTYIGENLAARDQTFYVALYSDKECTQRVSDVKALVFKNADASTVVFSENIKAGKTYYIAECTQDGTSQTIGALADGTVYEAVFGNGNSTTVTEADGTTTVSFENVFSSFPPDGFYKQGQLTITKKVLGADGGTRNSNEVFYAGIFDDAAHTQLSQQVEQNIIKLDMDGGYEVSEIINVGLAQSGAKVTLYVTETDSNGKPIAGSEGFGYKVTVSADSVTFDETNMTAEVVITNQEESTVTETPTPTPTPSSDGGNSGGSEDHSGGYGGGKSPKTGDDTPIGTYLMLLLAAAMLAAETERRRRRNKRQ</sequence>
<feature type="domain" description="CNA-B" evidence="3">
    <location>
        <begin position="503"/>
        <end position="587"/>
    </location>
</feature>
<feature type="domain" description="Streptococcal pilin isopeptide linkage" evidence="4">
    <location>
        <begin position="136"/>
        <end position="253"/>
    </location>
</feature>
<feature type="domain" description="CNA-B" evidence="3">
    <location>
        <begin position="595"/>
        <end position="678"/>
    </location>
</feature>
<keyword evidence="2" id="KW-1133">Transmembrane helix</keyword>
<evidence type="ECO:0000256" key="2">
    <source>
        <dbReference type="SAM" id="Phobius"/>
    </source>
</evidence>
<feature type="domain" description="Streptococcal pilin isopeptide linkage" evidence="4">
    <location>
        <begin position="260"/>
        <end position="376"/>
    </location>
</feature>
<feature type="domain" description="CNA-B" evidence="3">
    <location>
        <begin position="688"/>
        <end position="776"/>
    </location>
</feature>
<feature type="domain" description="CNA-B" evidence="3">
    <location>
        <begin position="968"/>
        <end position="1057"/>
    </location>
</feature>
<evidence type="ECO:0000313" key="7">
    <source>
        <dbReference type="Proteomes" id="UP001644719"/>
    </source>
</evidence>
<keyword evidence="2" id="KW-0472">Membrane</keyword>
<comment type="caution">
    <text evidence="6">The sequence shown here is derived from an EMBL/GenBank/DDBJ whole genome shotgun (WGS) entry which is preliminary data.</text>
</comment>
<feature type="domain" description="SpaA-like prealbumin fold" evidence="5">
    <location>
        <begin position="1060"/>
        <end position="1143"/>
    </location>
</feature>
<dbReference type="Pfam" id="PF12892">
    <property type="entry name" value="FctA"/>
    <property type="match status" value="4"/>
</dbReference>
<organism evidence="6 7">
    <name type="scientific">Blautia faecis</name>
    <dbReference type="NCBI Taxonomy" id="871665"/>
    <lineage>
        <taxon>Bacteria</taxon>
        <taxon>Bacillati</taxon>
        <taxon>Bacillota</taxon>
        <taxon>Clostridia</taxon>
        <taxon>Lachnospirales</taxon>
        <taxon>Lachnospiraceae</taxon>
        <taxon>Blautia</taxon>
    </lineage>
</organism>
<dbReference type="InterPro" id="IPR041033">
    <property type="entry name" value="SpaA_PFL_dom_1"/>
</dbReference>
<dbReference type="SUPFAM" id="SSF49478">
    <property type="entry name" value="Cna protein B-type domain"/>
    <property type="match status" value="6"/>
</dbReference>
<dbReference type="InterPro" id="IPR013783">
    <property type="entry name" value="Ig-like_fold"/>
</dbReference>
<feature type="domain" description="CNA-B" evidence="3">
    <location>
        <begin position="876"/>
        <end position="960"/>
    </location>
</feature>
<feature type="transmembrane region" description="Helical" evidence="2">
    <location>
        <begin position="1549"/>
        <end position="1566"/>
    </location>
</feature>
<evidence type="ECO:0000259" key="4">
    <source>
        <dbReference type="Pfam" id="PF12892"/>
    </source>
</evidence>
<dbReference type="InterPro" id="IPR008454">
    <property type="entry name" value="Collagen-bd_Cna-like_B-typ_dom"/>
</dbReference>
<dbReference type="EMBL" id="JAAITS010000023">
    <property type="protein sequence ID" value="NSG85621.1"/>
    <property type="molecule type" value="Genomic_DNA"/>
</dbReference>
<dbReference type="NCBIfam" id="TIGR03786">
    <property type="entry name" value="strep_pil_rpt"/>
    <property type="match status" value="2"/>
</dbReference>
<dbReference type="Proteomes" id="UP001644719">
    <property type="component" value="Unassembled WGS sequence"/>
</dbReference>
<dbReference type="Gene3D" id="2.60.40.3050">
    <property type="match status" value="4"/>
</dbReference>
<proteinExistence type="predicted"/>
<feature type="non-terminal residue" evidence="6">
    <location>
        <position position="1"/>
    </location>
</feature>
<keyword evidence="7" id="KW-1185">Reference proteome</keyword>
<accession>A0ABX2H612</accession>
<name>A0ABX2H612_9FIRM</name>
<feature type="region of interest" description="Disordered" evidence="1">
    <location>
        <begin position="1500"/>
        <end position="1549"/>
    </location>
</feature>
<feature type="domain" description="Streptococcal pilin isopeptide linkage" evidence="4">
    <location>
        <begin position="16"/>
        <end position="129"/>
    </location>
</feature>
<feature type="domain" description="Streptococcal pilin isopeptide linkage" evidence="4">
    <location>
        <begin position="384"/>
        <end position="497"/>
    </location>
</feature>
<dbReference type="InterPro" id="IPR038174">
    <property type="entry name" value="Strep_pil_link_sf"/>
</dbReference>
<evidence type="ECO:0000313" key="6">
    <source>
        <dbReference type="EMBL" id="NSG85621.1"/>
    </source>
</evidence>
<dbReference type="Gene3D" id="2.60.40.1140">
    <property type="entry name" value="Collagen-binding surface protein Cna, B-type domain"/>
    <property type="match status" value="6"/>
</dbReference>
<reference evidence="6 7" key="1">
    <citation type="journal article" date="2020" name="Cell Host Microbe">
        <title>Functional and Genomic Variation between Human-Derived Isolates of Lachnospiraceae Reveals Inter- and Intra-Species Diversity.</title>
        <authorList>
            <person name="Sorbara M.T."/>
            <person name="Littmann E.R."/>
            <person name="Fontana E."/>
            <person name="Moody T.U."/>
            <person name="Kohout C.E."/>
            <person name="Gjonbalaj M."/>
            <person name="Eaton V."/>
            <person name="Seok R."/>
            <person name="Leiner I.M."/>
            <person name="Pamer E.G."/>
        </authorList>
    </citation>
    <scope>NUCLEOTIDE SEQUENCE [LARGE SCALE GENOMIC DNA]</scope>
    <source>
        <strain evidence="6 7">MSK.17.74</strain>
    </source>
</reference>
<keyword evidence="2" id="KW-0812">Transmembrane</keyword>
<feature type="domain" description="SpaA-like prealbumin fold" evidence="5">
    <location>
        <begin position="1160"/>
        <end position="1240"/>
    </location>
</feature>
<protein>
    <submittedName>
        <fullName evidence="6">Cna B-type domain-containing protein</fullName>
    </submittedName>
</protein>
<dbReference type="RefSeq" id="WP_173769769.1">
    <property type="nucleotide sequence ID" value="NZ_JAAITS010000023.1"/>
</dbReference>
<evidence type="ECO:0000256" key="1">
    <source>
        <dbReference type="SAM" id="MobiDB-lite"/>
    </source>
</evidence>
<dbReference type="Pfam" id="PF17802">
    <property type="entry name" value="SpaA"/>
    <property type="match status" value="2"/>
</dbReference>